<dbReference type="InterPro" id="IPR006665">
    <property type="entry name" value="OmpA-like"/>
</dbReference>
<dbReference type="AlphaFoldDB" id="A0A371B750"/>
<sequence length="287" mass="29513">MAGAALAAGTAAVLGAVVAVAGTAYVMWNSTADQRTKLFAQIETLSAKVDKTSAALADLTRTPAAGGPDIALAAMSAKLDAANKSLAALSAKIDSTDKALADLKSATSAQTQSLQQTKASVDSIKTTAEAQKAALIAMSTPTTTVAKDTAQLDMKAPAERELIVVYVPQAATAAASAPPGLSVRFDRTANANMQTQKLGADLKTIIGARKSCVVTVAGYADTLGSDQTNLAVSRERAQIVANGLRSALPGVEVKEVAWGERSLAVWTPDNKIEMANRRIDVNVECKG</sequence>
<evidence type="ECO:0000256" key="2">
    <source>
        <dbReference type="ARBA" id="ARBA00023136"/>
    </source>
</evidence>
<gene>
    <name evidence="6" type="ORF">DXH78_01805</name>
</gene>
<dbReference type="GO" id="GO:0016020">
    <property type="term" value="C:membrane"/>
    <property type="evidence" value="ECO:0007669"/>
    <property type="project" value="UniProtKB-SubCell"/>
</dbReference>
<evidence type="ECO:0000313" key="6">
    <source>
        <dbReference type="EMBL" id="RDV03435.1"/>
    </source>
</evidence>
<dbReference type="RefSeq" id="WP_115515459.1">
    <property type="nucleotide sequence ID" value="NZ_QRGO01000001.1"/>
</dbReference>
<feature type="domain" description="OmpA-like" evidence="5">
    <location>
        <begin position="170"/>
        <end position="287"/>
    </location>
</feature>
<evidence type="ECO:0000313" key="7">
    <source>
        <dbReference type="Proteomes" id="UP000263993"/>
    </source>
</evidence>
<dbReference type="Proteomes" id="UP000263993">
    <property type="component" value="Unassembled WGS sequence"/>
</dbReference>
<keyword evidence="4" id="KW-0175">Coiled coil</keyword>
<dbReference type="InterPro" id="IPR036737">
    <property type="entry name" value="OmpA-like_sf"/>
</dbReference>
<comment type="subcellular location">
    <subcellularLocation>
        <location evidence="1">Membrane</location>
    </subcellularLocation>
</comment>
<evidence type="ECO:0000256" key="1">
    <source>
        <dbReference type="ARBA" id="ARBA00004370"/>
    </source>
</evidence>
<dbReference type="SUPFAM" id="SSF103088">
    <property type="entry name" value="OmpA-like"/>
    <property type="match status" value="1"/>
</dbReference>
<evidence type="ECO:0000256" key="3">
    <source>
        <dbReference type="PROSITE-ProRule" id="PRU00473"/>
    </source>
</evidence>
<organism evidence="6 7">
    <name type="scientific">Undibacter mobilis</name>
    <dbReference type="NCBI Taxonomy" id="2292256"/>
    <lineage>
        <taxon>Bacteria</taxon>
        <taxon>Pseudomonadati</taxon>
        <taxon>Pseudomonadota</taxon>
        <taxon>Alphaproteobacteria</taxon>
        <taxon>Hyphomicrobiales</taxon>
        <taxon>Nitrobacteraceae</taxon>
        <taxon>Undibacter</taxon>
    </lineage>
</organism>
<comment type="caution">
    <text evidence="6">The sequence shown here is derived from an EMBL/GenBank/DDBJ whole genome shotgun (WGS) entry which is preliminary data.</text>
</comment>
<dbReference type="OrthoDB" id="9814546at2"/>
<keyword evidence="7" id="KW-1185">Reference proteome</keyword>
<dbReference type="EMBL" id="QRGO01000001">
    <property type="protein sequence ID" value="RDV03435.1"/>
    <property type="molecule type" value="Genomic_DNA"/>
</dbReference>
<accession>A0A371B750</accession>
<dbReference type="PROSITE" id="PS51123">
    <property type="entry name" value="OMPA_2"/>
    <property type="match status" value="1"/>
</dbReference>
<dbReference type="Gene3D" id="3.30.1330.60">
    <property type="entry name" value="OmpA-like domain"/>
    <property type="match status" value="1"/>
</dbReference>
<evidence type="ECO:0000256" key="4">
    <source>
        <dbReference type="SAM" id="Coils"/>
    </source>
</evidence>
<name>A0A371B750_9BRAD</name>
<dbReference type="PRINTS" id="PR01021">
    <property type="entry name" value="OMPADOMAIN"/>
</dbReference>
<feature type="coiled-coil region" evidence="4">
    <location>
        <begin position="42"/>
        <end position="106"/>
    </location>
</feature>
<protein>
    <recommendedName>
        <fullName evidence="5">OmpA-like domain-containing protein</fullName>
    </recommendedName>
</protein>
<dbReference type="InterPro" id="IPR006664">
    <property type="entry name" value="OMP_bac"/>
</dbReference>
<evidence type="ECO:0000259" key="5">
    <source>
        <dbReference type="PROSITE" id="PS51123"/>
    </source>
</evidence>
<keyword evidence="2 3" id="KW-0472">Membrane</keyword>
<proteinExistence type="predicted"/>
<reference evidence="7" key="1">
    <citation type="submission" date="2018-08" db="EMBL/GenBank/DDBJ databases">
        <authorList>
            <person name="Kim S.-J."/>
            <person name="Jung G.-Y."/>
        </authorList>
    </citation>
    <scope>NUCLEOTIDE SEQUENCE [LARGE SCALE GENOMIC DNA]</scope>
    <source>
        <strain evidence="7">GY_H</strain>
    </source>
</reference>